<dbReference type="EMBL" id="FTLG01000016">
    <property type="protein sequence ID" value="SIP71360.1"/>
    <property type="molecule type" value="Genomic_DNA"/>
</dbReference>
<gene>
    <name evidence="1" type="ORF">Xinn_02194</name>
    <name evidence="2" type="ORF">XIS1_1120064</name>
</gene>
<accession>A0A1N6MRA9</accession>
<evidence type="ECO:0000313" key="4">
    <source>
        <dbReference type="Proteomes" id="UP000224871"/>
    </source>
</evidence>
<evidence type="ECO:0000313" key="2">
    <source>
        <dbReference type="EMBL" id="SIP71360.1"/>
    </source>
</evidence>
<organism evidence="2 3">
    <name type="scientific">Xenorhabdus innexi</name>
    <dbReference type="NCBI Taxonomy" id="290109"/>
    <lineage>
        <taxon>Bacteria</taxon>
        <taxon>Pseudomonadati</taxon>
        <taxon>Pseudomonadota</taxon>
        <taxon>Gammaproteobacteria</taxon>
        <taxon>Enterobacterales</taxon>
        <taxon>Morganellaceae</taxon>
        <taxon>Xenorhabdus</taxon>
    </lineage>
</organism>
<sequence length="179" mass="21049">MKSFVFLFIVFFSSNSFSNQDELDFKAWERKGSWGIYNKKPDGSFNPLKIKDYREGYLPSFSYLINKFGFGDKNNTYCLIGYQWNKKENSEERTRVVVFWKNANYLIDWDLPDGDTYHRYKAIIFSKPFINLNESVVPYKEAEGAQALWAKEGIIQMINDCELHGEKITIKPSEVMDIK</sequence>
<dbReference type="AlphaFoldDB" id="A0A1N6MRA9"/>
<evidence type="ECO:0000313" key="1">
    <source>
        <dbReference type="EMBL" id="PHM35630.1"/>
    </source>
</evidence>
<reference evidence="1 4" key="3">
    <citation type="journal article" date="2017" name="Nat. Microbiol.">
        <title>Natural product diversity associated with the nematode symbionts Photorhabdus and Xenorhabdus.</title>
        <authorList>
            <person name="Tobias N.J."/>
            <person name="Wolff H."/>
            <person name="Djahanschiri B."/>
            <person name="Grundmann F."/>
            <person name="Kronenwerth M."/>
            <person name="Shi Y.M."/>
            <person name="Simonyi S."/>
            <person name="Grun P."/>
            <person name="Shapiro-Ilan D."/>
            <person name="Pidot S.J."/>
            <person name="Stinear T.P."/>
            <person name="Ebersberger I."/>
            <person name="Bode H.B."/>
        </authorList>
    </citation>
    <scope>NUCLEOTIDE SEQUENCE [LARGE SCALE GENOMIC DNA]</scope>
    <source>
        <strain evidence="1 4">DSM 16336</strain>
    </source>
</reference>
<dbReference type="RefSeq" id="WP_086954764.1">
    <property type="nucleotide sequence ID" value="NZ_CAWNQC010000146.1"/>
</dbReference>
<protein>
    <submittedName>
        <fullName evidence="2">Uncharacterized protein</fullName>
    </submittedName>
</protein>
<proteinExistence type="predicted"/>
<reference evidence="3" key="1">
    <citation type="submission" date="2016-12" db="EMBL/GenBank/DDBJ databases">
        <authorList>
            <person name="Gaudriault S."/>
        </authorList>
    </citation>
    <scope>NUCLEOTIDE SEQUENCE [LARGE SCALE GENOMIC DNA]</scope>
    <source>
        <strain evidence="3">HGB1681 (deposited as PTA-6826 in the American Type Culture Collection)</strain>
    </source>
</reference>
<dbReference type="Proteomes" id="UP000224871">
    <property type="component" value="Unassembled WGS sequence"/>
</dbReference>
<evidence type="ECO:0000313" key="3">
    <source>
        <dbReference type="Proteomes" id="UP000196435"/>
    </source>
</evidence>
<reference evidence="2" key="2">
    <citation type="submission" date="2016-12" db="EMBL/GenBank/DDBJ databases">
        <authorList>
            <person name="Song W.-J."/>
            <person name="Kurnit D.M."/>
        </authorList>
    </citation>
    <scope>NUCLEOTIDE SEQUENCE [LARGE SCALE GENOMIC DNA]</scope>
    <source>
        <strain evidence="2">HGB1681</strain>
    </source>
</reference>
<dbReference type="Proteomes" id="UP000196435">
    <property type="component" value="Unassembled WGS sequence"/>
</dbReference>
<dbReference type="EMBL" id="NIBU01000023">
    <property type="protein sequence ID" value="PHM35630.1"/>
    <property type="molecule type" value="Genomic_DNA"/>
</dbReference>
<name>A0A1N6MRA9_9GAMM</name>
<keyword evidence="4" id="KW-1185">Reference proteome</keyword>
<dbReference type="OrthoDB" id="6444474at2"/>